<dbReference type="Proteomes" id="UP000321039">
    <property type="component" value="Unassembled WGS sequence"/>
</dbReference>
<dbReference type="AlphaFoldDB" id="A0A5C8ZU67"/>
<dbReference type="PANTHER" id="PTHR42905">
    <property type="entry name" value="PHOSPHOENOLPYRUVATE CARBOXYLASE"/>
    <property type="match status" value="1"/>
</dbReference>
<dbReference type="InterPro" id="IPR039556">
    <property type="entry name" value="ICL/PEPM"/>
</dbReference>
<dbReference type="CDD" id="cd00377">
    <property type="entry name" value="ICL_PEPM"/>
    <property type="match status" value="1"/>
</dbReference>
<gene>
    <name evidence="2" type="ORF">FV139_15035</name>
</gene>
<evidence type="ECO:0000313" key="3">
    <source>
        <dbReference type="Proteomes" id="UP000321039"/>
    </source>
</evidence>
<dbReference type="InterPro" id="IPR018523">
    <property type="entry name" value="Isocitrate_lyase_ph_CS"/>
</dbReference>
<dbReference type="InterPro" id="IPR015813">
    <property type="entry name" value="Pyrv/PenolPyrv_kinase-like_dom"/>
</dbReference>
<protein>
    <submittedName>
        <fullName evidence="2">Carboxyvinyl-carboxyphosphonate phosphorylmutase</fullName>
    </submittedName>
</protein>
<name>A0A5C8ZU67_9GAMM</name>
<keyword evidence="1" id="KW-0479">Metal-binding</keyword>
<dbReference type="InterPro" id="IPR040442">
    <property type="entry name" value="Pyrv_kinase-like_dom_sf"/>
</dbReference>
<dbReference type="EMBL" id="VRZA01000005">
    <property type="protein sequence ID" value="TXS92038.1"/>
    <property type="molecule type" value="Genomic_DNA"/>
</dbReference>
<dbReference type="Gene3D" id="3.20.20.60">
    <property type="entry name" value="Phosphoenolpyruvate-binding domains"/>
    <property type="match status" value="1"/>
</dbReference>
<dbReference type="RefSeq" id="WP_148069277.1">
    <property type="nucleotide sequence ID" value="NZ_VRZA01000005.1"/>
</dbReference>
<dbReference type="PANTHER" id="PTHR42905:SF5">
    <property type="entry name" value="CARBOXYVINYL-CARBOXYPHOSPHONATE PHOSPHORYLMUTASE, CHLOROPLASTIC"/>
    <property type="match status" value="1"/>
</dbReference>
<dbReference type="SUPFAM" id="SSF51621">
    <property type="entry name" value="Phosphoenolpyruvate/pyruvate domain"/>
    <property type="match status" value="1"/>
</dbReference>
<proteinExistence type="predicted"/>
<dbReference type="PROSITE" id="PS00161">
    <property type="entry name" value="ISOCITRATE_LYASE"/>
    <property type="match status" value="1"/>
</dbReference>
<evidence type="ECO:0000256" key="1">
    <source>
        <dbReference type="ARBA" id="ARBA00022723"/>
    </source>
</evidence>
<reference evidence="2 3" key="1">
    <citation type="submission" date="2019-08" db="EMBL/GenBank/DDBJ databases">
        <title>Parahaliea maris sp. nov., isolated from the surface seawater.</title>
        <authorList>
            <person name="Liu Y."/>
        </authorList>
    </citation>
    <scope>NUCLEOTIDE SEQUENCE [LARGE SCALE GENOMIC DNA]</scope>
    <source>
        <strain evidence="2 3">HSLHS9</strain>
    </source>
</reference>
<dbReference type="GO" id="GO:0016833">
    <property type="term" value="F:oxo-acid-lyase activity"/>
    <property type="evidence" value="ECO:0007669"/>
    <property type="project" value="UniProtKB-ARBA"/>
</dbReference>
<dbReference type="GO" id="GO:0046872">
    <property type="term" value="F:metal ion binding"/>
    <property type="evidence" value="ECO:0007669"/>
    <property type="project" value="UniProtKB-KW"/>
</dbReference>
<keyword evidence="3" id="KW-1185">Reference proteome</keyword>
<comment type="caution">
    <text evidence="2">The sequence shown here is derived from an EMBL/GenBank/DDBJ whole genome shotgun (WGS) entry which is preliminary data.</text>
</comment>
<evidence type="ECO:0000313" key="2">
    <source>
        <dbReference type="EMBL" id="TXS92038.1"/>
    </source>
</evidence>
<accession>A0A5C8ZU67</accession>
<sequence length="299" mass="32142">MQETAPCNNHRKQLRHLLQQPGVIQAPGIYDGLSALLVEQAGFPAAFVSGACLSFARLGRPDMGLVCAREACDTVFSIRDRIELPIIVDIDTGFGNALNVQRTVREFERAGASALQIEDQQAPKRCGHLAGKSVVATSEMVGKVKAALDARRDENTLIFARTDALGVLGLEAAMDRAEAYLEAGANALFIEAPPTVEAMQLIAGRFAARAPLIHNLVEGGNSPVDDCDSLQALGYRVALHPAALINLFTRQSQTMLAQLREQGTTRAWHSQMCDLHEVSATLGLQDLLQAGSQYGAEPD</sequence>
<organism evidence="2 3">
    <name type="scientific">Parahaliea maris</name>
    <dbReference type="NCBI Taxonomy" id="2716870"/>
    <lineage>
        <taxon>Bacteria</taxon>
        <taxon>Pseudomonadati</taxon>
        <taxon>Pseudomonadota</taxon>
        <taxon>Gammaproteobacteria</taxon>
        <taxon>Cellvibrionales</taxon>
        <taxon>Halieaceae</taxon>
        <taxon>Parahaliea</taxon>
    </lineage>
</organism>
<dbReference type="Pfam" id="PF13714">
    <property type="entry name" value="PEP_mutase"/>
    <property type="match status" value="1"/>
</dbReference>